<name>A0A2G5TWT2_9PELO</name>
<protein>
    <submittedName>
        <fullName evidence="1">Uncharacterized protein</fullName>
    </submittedName>
</protein>
<comment type="caution">
    <text evidence="1">The sequence shown here is derived from an EMBL/GenBank/DDBJ whole genome shotgun (WGS) entry which is preliminary data.</text>
</comment>
<keyword evidence="2" id="KW-1185">Reference proteome</keyword>
<evidence type="ECO:0000313" key="1">
    <source>
        <dbReference type="EMBL" id="PIC31765.1"/>
    </source>
</evidence>
<gene>
    <name evidence="1" type="primary">Cnig_chr_IV.g12349</name>
    <name evidence="1" type="ORF">B9Z55_012349</name>
</gene>
<dbReference type="Proteomes" id="UP000230233">
    <property type="component" value="Chromosome IV"/>
</dbReference>
<dbReference type="AlphaFoldDB" id="A0A2G5TWT2"/>
<organism evidence="1 2">
    <name type="scientific">Caenorhabditis nigoni</name>
    <dbReference type="NCBI Taxonomy" id="1611254"/>
    <lineage>
        <taxon>Eukaryota</taxon>
        <taxon>Metazoa</taxon>
        <taxon>Ecdysozoa</taxon>
        <taxon>Nematoda</taxon>
        <taxon>Chromadorea</taxon>
        <taxon>Rhabditida</taxon>
        <taxon>Rhabditina</taxon>
        <taxon>Rhabditomorpha</taxon>
        <taxon>Rhabditoidea</taxon>
        <taxon>Rhabditidae</taxon>
        <taxon>Peloderinae</taxon>
        <taxon>Caenorhabditis</taxon>
    </lineage>
</organism>
<reference evidence="1" key="1">
    <citation type="journal article" date="2018" name="Science">
        <title>Rapid genome shrinkage in a self-fertile nematode reveals sperm competition proteins.</title>
        <authorList>
            <person name="Yin D."/>
            <person name="Schwarz E.M."/>
            <person name="Thomas C.G."/>
            <person name="Felde R.L."/>
            <person name="Korf I.F."/>
            <person name="Cutter A.D."/>
            <person name="Schartner C.M."/>
            <person name="Ralston E.J."/>
            <person name="Meyer B.J."/>
            <person name="Haag E.S."/>
        </authorList>
    </citation>
    <scope>NUCLEOTIDE SEQUENCE</scope>
    <source>
        <strain evidence="1">JU1422</strain>
    </source>
</reference>
<accession>A0A2G5TWT2</accession>
<dbReference type="EMBL" id="PDUG01000004">
    <property type="protein sequence ID" value="PIC31765.1"/>
    <property type="molecule type" value="Genomic_DNA"/>
</dbReference>
<evidence type="ECO:0000313" key="2">
    <source>
        <dbReference type="Proteomes" id="UP000230233"/>
    </source>
</evidence>
<proteinExistence type="predicted"/>
<sequence>MGQVCSKFWCPTDTSTPLGPVLQKMNSSPIDGAVDHKEMKAYGQRESDKNHWHEALRQGVVTTGDALRVGSRLSNYGQHEMSIQESETRAELELKKAQKEKVEKGLTNAVDKMSHIVKQQIDSNEKGDEERFDLFPKYSLF</sequence>